<dbReference type="Proteomes" id="UP000284842">
    <property type="component" value="Unassembled WGS sequence"/>
</dbReference>
<feature type="compositionally biased region" description="Polar residues" evidence="1">
    <location>
        <begin position="62"/>
        <end position="76"/>
    </location>
</feature>
<dbReference type="InParanoid" id="A0A409WIQ2"/>
<evidence type="ECO:0000313" key="3">
    <source>
        <dbReference type="Proteomes" id="UP000284842"/>
    </source>
</evidence>
<comment type="caution">
    <text evidence="2">The sequence shown here is derived from an EMBL/GenBank/DDBJ whole genome shotgun (WGS) entry which is preliminary data.</text>
</comment>
<gene>
    <name evidence="2" type="ORF">CVT24_001399</name>
</gene>
<evidence type="ECO:0000256" key="1">
    <source>
        <dbReference type="SAM" id="MobiDB-lite"/>
    </source>
</evidence>
<proteinExistence type="predicted"/>
<accession>A0A409WIQ2</accession>
<protein>
    <submittedName>
        <fullName evidence="2">Uncharacterized protein</fullName>
    </submittedName>
</protein>
<feature type="region of interest" description="Disordered" evidence="1">
    <location>
        <begin position="55"/>
        <end position="76"/>
    </location>
</feature>
<dbReference type="EMBL" id="NHTK01005465">
    <property type="protein sequence ID" value="PPQ78408.1"/>
    <property type="molecule type" value="Genomic_DNA"/>
</dbReference>
<name>A0A409WIQ2_9AGAR</name>
<reference evidence="2 3" key="1">
    <citation type="journal article" date="2018" name="Evol. Lett.">
        <title>Horizontal gene cluster transfer increased hallucinogenic mushroom diversity.</title>
        <authorList>
            <person name="Reynolds H.T."/>
            <person name="Vijayakumar V."/>
            <person name="Gluck-Thaler E."/>
            <person name="Korotkin H.B."/>
            <person name="Matheny P.B."/>
            <person name="Slot J.C."/>
        </authorList>
    </citation>
    <scope>NUCLEOTIDE SEQUENCE [LARGE SCALE GENOMIC DNA]</scope>
    <source>
        <strain evidence="2 3">2629</strain>
    </source>
</reference>
<evidence type="ECO:0000313" key="2">
    <source>
        <dbReference type="EMBL" id="PPQ78408.1"/>
    </source>
</evidence>
<organism evidence="2 3">
    <name type="scientific">Panaeolus cyanescens</name>
    <dbReference type="NCBI Taxonomy" id="181874"/>
    <lineage>
        <taxon>Eukaryota</taxon>
        <taxon>Fungi</taxon>
        <taxon>Dikarya</taxon>
        <taxon>Basidiomycota</taxon>
        <taxon>Agaricomycotina</taxon>
        <taxon>Agaricomycetes</taxon>
        <taxon>Agaricomycetidae</taxon>
        <taxon>Agaricales</taxon>
        <taxon>Agaricineae</taxon>
        <taxon>Galeropsidaceae</taxon>
        <taxon>Panaeolus</taxon>
    </lineage>
</organism>
<sequence length="164" mass="18818">MPKFYSFIKHRESSVLPNLRFLDLGLVCEAYGFLPHQRTTEHIMSTLCENLKQSILGPSPTTPQSPSVATGSDIPNTGRLNAIKHQVRLVIDTDACSTPLDMPFDLQKARSIALDCQQHLQSNHGLDITLEVQRRRRRHTRQGLPLISDVPYHVPYNDWYRRQF</sequence>
<dbReference type="AlphaFoldDB" id="A0A409WIQ2"/>
<keyword evidence="3" id="KW-1185">Reference proteome</keyword>